<organism evidence="2 3">
    <name type="scientific">Cellulophaga fucicola</name>
    <dbReference type="NCBI Taxonomy" id="76595"/>
    <lineage>
        <taxon>Bacteria</taxon>
        <taxon>Pseudomonadati</taxon>
        <taxon>Bacteroidota</taxon>
        <taxon>Flavobacteriia</taxon>
        <taxon>Flavobacteriales</taxon>
        <taxon>Flavobacteriaceae</taxon>
        <taxon>Cellulophaga</taxon>
    </lineage>
</organism>
<dbReference type="PANTHER" id="PTHR38474:SF1">
    <property type="entry name" value="SLR0299 PROTEIN"/>
    <property type="match status" value="1"/>
</dbReference>
<keyword evidence="3" id="KW-1185">Reference proteome</keyword>
<dbReference type="Gene3D" id="3.30.559.10">
    <property type="entry name" value="Chloramphenicol acetyltransferase-like domain"/>
    <property type="match status" value="1"/>
</dbReference>
<dbReference type="PIRSF" id="PIRSF000440">
    <property type="entry name" value="CAT"/>
    <property type="match status" value="1"/>
</dbReference>
<feature type="active site" description="Proton acceptor" evidence="1">
    <location>
        <position position="191"/>
    </location>
</feature>
<keyword evidence="2" id="KW-0808">Transferase</keyword>
<accession>A0A1K1NRV5</accession>
<dbReference type="GO" id="GO:0008811">
    <property type="term" value="F:chloramphenicol O-acetyltransferase activity"/>
    <property type="evidence" value="ECO:0007669"/>
    <property type="project" value="InterPro"/>
</dbReference>
<evidence type="ECO:0000313" key="2">
    <source>
        <dbReference type="EMBL" id="SFW37150.1"/>
    </source>
</evidence>
<dbReference type="SMART" id="SM01059">
    <property type="entry name" value="CAT"/>
    <property type="match status" value="1"/>
</dbReference>
<dbReference type="OrthoDB" id="9801766at2"/>
<proteinExistence type="predicted"/>
<dbReference type="RefSeq" id="WP_072302979.1">
    <property type="nucleotide sequence ID" value="NZ_FPIY01000002.1"/>
</dbReference>
<protein>
    <submittedName>
        <fullName evidence="2">Chloramphenicol O-acetyltransferase type A</fullName>
    </submittedName>
</protein>
<dbReference type="EMBL" id="FPIY01000002">
    <property type="protein sequence ID" value="SFW37150.1"/>
    <property type="molecule type" value="Genomic_DNA"/>
</dbReference>
<name>A0A1K1NRV5_9FLAO</name>
<dbReference type="AlphaFoldDB" id="A0A1K1NRV5"/>
<dbReference type="InterPro" id="IPR001707">
    <property type="entry name" value="Cmp_AcTrfase"/>
</dbReference>
<gene>
    <name evidence="2" type="ORF">SAMN05660313_01288</name>
</gene>
<dbReference type="Pfam" id="PF00302">
    <property type="entry name" value="CAT"/>
    <property type="match status" value="1"/>
</dbReference>
<reference evidence="3" key="1">
    <citation type="submission" date="2016-11" db="EMBL/GenBank/DDBJ databases">
        <authorList>
            <person name="Varghese N."/>
            <person name="Submissions S."/>
        </authorList>
    </citation>
    <scope>NUCLEOTIDE SEQUENCE [LARGE SCALE GENOMIC DNA]</scope>
    <source>
        <strain evidence="3">DSM 24786</strain>
    </source>
</reference>
<sequence>MNRTEIDLNEWERKEHYSFFSTFTEPFFGITIQIDCTSALVKTKEKGASFFLYYLYRAIKAANQVKNFRYRIINNKVYLYDVINASPTIGRANNTFGFSSMPFNEDESIFIKNAKEEIERVQNGTTLFPAPKDNDDFDAVIHCSALPWLNFTSMSHARNYNLPDSCPKISFGKVVTIDNKKQMSVSIHLHHGLADGYHVSIFADKFQEFMNS</sequence>
<dbReference type="PANTHER" id="PTHR38474">
    <property type="entry name" value="SLR0299 PROTEIN"/>
    <property type="match status" value="1"/>
</dbReference>
<evidence type="ECO:0000313" key="3">
    <source>
        <dbReference type="Proteomes" id="UP000183257"/>
    </source>
</evidence>
<evidence type="ECO:0000256" key="1">
    <source>
        <dbReference type="PIRSR" id="PIRSR000440-1"/>
    </source>
</evidence>
<dbReference type="InterPro" id="IPR023213">
    <property type="entry name" value="CAT-like_dom_sf"/>
</dbReference>
<dbReference type="SUPFAM" id="SSF52777">
    <property type="entry name" value="CoA-dependent acyltransferases"/>
    <property type="match status" value="1"/>
</dbReference>
<dbReference type="Proteomes" id="UP000183257">
    <property type="component" value="Unassembled WGS sequence"/>
</dbReference>